<dbReference type="Proteomes" id="UP001310022">
    <property type="component" value="Unassembled WGS sequence"/>
</dbReference>
<proteinExistence type="predicted"/>
<sequence length="95" mass="10527">MTHFRFDIWFPDPIQETSAFLMKVVNIPPEGLSEGIININAVSDPAIGQGSWLQVDIPISELENSGLGGSSNIQQIVIDLLTSPDAYIDNIYFYK</sequence>
<protein>
    <submittedName>
        <fullName evidence="1">Uncharacterized protein</fullName>
    </submittedName>
</protein>
<keyword evidence="2" id="KW-1185">Reference proteome</keyword>
<evidence type="ECO:0000313" key="2">
    <source>
        <dbReference type="Proteomes" id="UP001310022"/>
    </source>
</evidence>
<organism evidence="1 2">
    <name type="scientific">Persicobacter diffluens</name>
    <dbReference type="NCBI Taxonomy" id="981"/>
    <lineage>
        <taxon>Bacteria</taxon>
        <taxon>Pseudomonadati</taxon>
        <taxon>Bacteroidota</taxon>
        <taxon>Cytophagia</taxon>
        <taxon>Cytophagales</taxon>
        <taxon>Persicobacteraceae</taxon>
        <taxon>Persicobacter</taxon>
    </lineage>
</organism>
<comment type="caution">
    <text evidence="1">The sequence shown here is derived from an EMBL/GenBank/DDBJ whole genome shotgun (WGS) entry which is preliminary data.</text>
</comment>
<dbReference type="EMBL" id="BQKE01000002">
    <property type="protein sequence ID" value="GJM62982.1"/>
    <property type="molecule type" value="Genomic_DNA"/>
</dbReference>
<reference evidence="1 2" key="1">
    <citation type="submission" date="2021-12" db="EMBL/GenBank/DDBJ databases">
        <title>Genome sequencing of bacteria with rrn-lacking chromosome and rrn-plasmid.</title>
        <authorList>
            <person name="Anda M."/>
            <person name="Iwasaki W."/>
        </authorList>
    </citation>
    <scope>NUCLEOTIDE SEQUENCE [LARGE SCALE GENOMIC DNA]</scope>
    <source>
        <strain evidence="1 2">NBRC 15940</strain>
    </source>
</reference>
<dbReference type="AlphaFoldDB" id="A0AAN5ALM8"/>
<gene>
    <name evidence="1" type="ORF">PEDI_35340</name>
</gene>
<accession>A0AAN5ALM8</accession>
<name>A0AAN5ALM8_9BACT</name>
<evidence type="ECO:0000313" key="1">
    <source>
        <dbReference type="EMBL" id="GJM62982.1"/>
    </source>
</evidence>
<dbReference type="RefSeq" id="WP_338238203.1">
    <property type="nucleotide sequence ID" value="NZ_BQKE01000002.1"/>
</dbReference>